<dbReference type="EMBL" id="LAUZ02000016">
    <property type="protein sequence ID" value="KKF02929.1"/>
    <property type="molecule type" value="Genomic_DNA"/>
</dbReference>
<organism evidence="2 3">
    <name type="scientific">Mycolicibacterium obuense</name>
    <dbReference type="NCBI Taxonomy" id="1807"/>
    <lineage>
        <taxon>Bacteria</taxon>
        <taxon>Bacillati</taxon>
        <taxon>Actinomycetota</taxon>
        <taxon>Actinomycetes</taxon>
        <taxon>Mycobacteriales</taxon>
        <taxon>Mycobacteriaceae</taxon>
        <taxon>Mycolicibacterium</taxon>
    </lineage>
</organism>
<protein>
    <submittedName>
        <fullName evidence="2">Uncharacterized protein</fullName>
    </submittedName>
</protein>
<comment type="caution">
    <text evidence="2">The sequence shown here is derived from an EMBL/GenBank/DDBJ whole genome shotgun (WGS) entry which is preliminary data.</text>
</comment>
<dbReference type="RefSeq" id="WP_046362151.1">
    <property type="nucleotide sequence ID" value="NZ_LAUZ02000016.1"/>
</dbReference>
<evidence type="ECO:0000313" key="2">
    <source>
        <dbReference type="EMBL" id="KKF02929.1"/>
    </source>
</evidence>
<evidence type="ECO:0000313" key="3">
    <source>
        <dbReference type="Proteomes" id="UP000034150"/>
    </source>
</evidence>
<evidence type="ECO:0000256" key="1">
    <source>
        <dbReference type="SAM" id="MobiDB-lite"/>
    </source>
</evidence>
<dbReference type="AlphaFoldDB" id="A0A0M2K6W4"/>
<gene>
    <name evidence="2" type="ORF">WN67_06085</name>
</gene>
<name>A0A0M2K6W4_9MYCO</name>
<accession>A0A0M2K6W4</accession>
<dbReference type="PATRIC" id="fig|1807.13.peg.1940"/>
<proteinExistence type="predicted"/>
<feature type="region of interest" description="Disordered" evidence="1">
    <location>
        <begin position="1"/>
        <end position="22"/>
    </location>
</feature>
<keyword evidence="3" id="KW-1185">Reference proteome</keyword>
<sequence>MTRPAQRAAGRQQIPGLGKDQPPAEVVDAYWTAVDLAAYGWHAKRLEFDAHTATAFVTAHTPTRRTVTVSWDLRGNRAARQQVPGNTSARRLLELARSVASLGQNDAETGDEWLTQLCWLVQSQVGSPHRHHRNWRRGDVLPTLPAGQQPMTRARTAAWLLARLVGKYGWEIQHLGEDIAGGGFIANIPGDVQAIFPASMEYDGTAAAALARMLPQVPARELRVLARLDYRALWAAGQAGSGRR</sequence>
<dbReference type="OrthoDB" id="4709727at2"/>
<dbReference type="Proteomes" id="UP000034150">
    <property type="component" value="Unassembled WGS sequence"/>
</dbReference>
<reference evidence="2 3" key="1">
    <citation type="journal article" date="2015" name="Genome Announc.">
        <title>Draft Genome Sequence of Mycobacterium obuense Strain UC1, Isolated from Patient Sputum.</title>
        <authorList>
            <person name="Greninger A.L."/>
            <person name="Cunningham G."/>
            <person name="Hsu E.D."/>
            <person name="Yu J.M."/>
            <person name="Chiu C.Y."/>
            <person name="Miller S."/>
        </authorList>
    </citation>
    <scope>NUCLEOTIDE SEQUENCE [LARGE SCALE GENOMIC DNA]</scope>
    <source>
        <strain evidence="2 3">UC1</strain>
    </source>
</reference>